<name>A0A8S1DUS6_9INSE</name>
<organism evidence="1 2">
    <name type="scientific">Cloeon dipterum</name>
    <dbReference type="NCBI Taxonomy" id="197152"/>
    <lineage>
        <taxon>Eukaryota</taxon>
        <taxon>Metazoa</taxon>
        <taxon>Ecdysozoa</taxon>
        <taxon>Arthropoda</taxon>
        <taxon>Hexapoda</taxon>
        <taxon>Insecta</taxon>
        <taxon>Pterygota</taxon>
        <taxon>Palaeoptera</taxon>
        <taxon>Ephemeroptera</taxon>
        <taxon>Pisciforma</taxon>
        <taxon>Baetidae</taxon>
        <taxon>Cloeon</taxon>
    </lineage>
</organism>
<dbReference type="EMBL" id="CADEPI010000344">
    <property type="protein sequence ID" value="CAB3384283.1"/>
    <property type="molecule type" value="Genomic_DNA"/>
</dbReference>
<gene>
    <name evidence="1" type="ORF">CLODIP_2_CD12018</name>
</gene>
<reference evidence="1 2" key="1">
    <citation type="submission" date="2020-04" db="EMBL/GenBank/DDBJ databases">
        <authorList>
            <person name="Alioto T."/>
            <person name="Alioto T."/>
            <person name="Gomez Garrido J."/>
        </authorList>
    </citation>
    <scope>NUCLEOTIDE SEQUENCE [LARGE SCALE GENOMIC DNA]</scope>
</reference>
<keyword evidence="2" id="KW-1185">Reference proteome</keyword>
<protein>
    <submittedName>
        <fullName evidence="1">Uncharacterized protein</fullName>
    </submittedName>
</protein>
<accession>A0A8S1DUS6</accession>
<comment type="caution">
    <text evidence="1">The sequence shown here is derived from an EMBL/GenBank/DDBJ whole genome shotgun (WGS) entry which is preliminary data.</text>
</comment>
<dbReference type="Proteomes" id="UP000494165">
    <property type="component" value="Unassembled WGS sequence"/>
</dbReference>
<evidence type="ECO:0000313" key="2">
    <source>
        <dbReference type="Proteomes" id="UP000494165"/>
    </source>
</evidence>
<evidence type="ECO:0000313" key="1">
    <source>
        <dbReference type="EMBL" id="CAB3384283.1"/>
    </source>
</evidence>
<sequence length="154" mass="17309">MFTDDTSVIPVEVLVSCSPDNPLPCYVVGMFDDTNNINRLGYVYYFDNRKSFSKGYFMEGTDRIFTTSEKNPYNEYYFLVGGNVSFRPHNQVLGRLRFQVGSTEGNKPIYIGTFKAGGEELCGPVINGVCYSNNLGSIRCSQKQEYKILGLNEG</sequence>
<dbReference type="AlphaFoldDB" id="A0A8S1DUS6"/>
<proteinExistence type="predicted"/>